<dbReference type="InterPro" id="IPR002403">
    <property type="entry name" value="Cyt_P450_E_grp-IV"/>
</dbReference>
<sequence length="537" mass="60643">MSVLSSVHAQVHETVGQAGSVVTNAWQSLLGVFPEAVRQHITVTRALAATAVGLAVTSYIKGNYFRGPNAPPKVRSVIPWVGYAVQFGERPIEFLLECKEKYGPVFTFTMFGTDVTYCLGSEASAKFWGSHNDILNAEDLYRNITEPVFGEGIAYAVPHKVFSEQKQMAKEALTKKRFEAYTSIIEKETLDFIKGWGDSGTFDFFEQMAKMIVFTATHCLHGKETRDNFDATAAALYHDLDGGFTPLAWFFPYWVPFPSFLRRDRAHVELKKRFGRVIAMRRESGKVKAGRTDLMETFMTVPYKKVLDGRTMTDNEVAGLLIALLMAGQHTSSTVSSWLISFVCTVPGLLDKLYEEQKKAFEILPGPLSMEHLDHMPLLHACVRETLRLRPPIMCIMRRAREDFVVKAEGRTYAIPKGSQVCVSPTVNQRLPDEWDDPLTFDPYRFLKKEDGKYVVTMGEHLPKGGRFKWVPFGAGRHRCIGFEFAQLQIRCIVSTLIRNFDLRLASGKLPAINYRTMIHTPLDANVVYKKRPEAVV</sequence>
<dbReference type="GeneID" id="16071110"/>
<reference evidence="7" key="1">
    <citation type="submission" date="2009-08" db="EMBL/GenBank/DDBJ databases">
        <title>Annotation of Salpingoeca rosetta.</title>
        <authorList>
            <consortium name="The Broad Institute Genome Sequencing Platform"/>
            <person name="Russ C."/>
            <person name="Cuomo C."/>
            <person name="Burger G."/>
            <person name="Gray M.W."/>
            <person name="Holland P.W.H."/>
            <person name="King N."/>
            <person name="Lang F.B.F."/>
            <person name="Roger A.J."/>
            <person name="Ruiz-Trillo I."/>
            <person name="Young S.K."/>
            <person name="Zeng Q."/>
            <person name="Gargeya S."/>
            <person name="Alvarado L."/>
            <person name="Berlin A."/>
            <person name="Chapman S.B."/>
            <person name="Chen Z."/>
            <person name="Freedman E."/>
            <person name="Gellesch M."/>
            <person name="Goldberg J."/>
            <person name="Griggs A."/>
            <person name="Gujja S."/>
            <person name="Heilman E."/>
            <person name="Heiman D."/>
            <person name="Howarth C."/>
            <person name="Mehta T."/>
            <person name="Neiman D."/>
            <person name="Pearson M."/>
            <person name="Roberts A."/>
            <person name="Saif S."/>
            <person name="Shea T."/>
            <person name="Shenoy N."/>
            <person name="Sisk P."/>
            <person name="Stolte C."/>
            <person name="Sykes S."/>
            <person name="White J."/>
            <person name="Yandava C."/>
            <person name="Haas B."/>
            <person name="Nusbaum C."/>
            <person name="Birren B."/>
        </authorList>
    </citation>
    <scope>NUCLEOTIDE SEQUENCE [LARGE SCALE GENOMIC DNA]</scope>
    <source>
        <strain evidence="7">ATCC 50818</strain>
    </source>
</reference>
<dbReference type="Pfam" id="PF00067">
    <property type="entry name" value="p450"/>
    <property type="match status" value="1"/>
</dbReference>
<keyword evidence="7" id="KW-0808">Transferase</keyword>
<dbReference type="eggNOG" id="KOG0684">
    <property type="taxonomic scope" value="Eukaryota"/>
</dbReference>
<dbReference type="PROSITE" id="PS00086">
    <property type="entry name" value="CYTOCHROME_P450"/>
    <property type="match status" value="1"/>
</dbReference>
<dbReference type="GO" id="GO:0004497">
    <property type="term" value="F:monooxygenase activity"/>
    <property type="evidence" value="ECO:0007669"/>
    <property type="project" value="UniProtKB-KW"/>
</dbReference>
<keyword evidence="3 5" id="KW-0479">Metal-binding</keyword>
<dbReference type="PANTHER" id="PTHR24304:SF2">
    <property type="entry name" value="24-HYDROXYCHOLESTEROL 7-ALPHA-HYDROXYLASE"/>
    <property type="match status" value="1"/>
</dbReference>
<dbReference type="Proteomes" id="UP000007799">
    <property type="component" value="Unassembled WGS sequence"/>
</dbReference>
<comment type="cofactor">
    <cofactor evidence="5">
        <name>heme</name>
        <dbReference type="ChEBI" id="CHEBI:30413"/>
    </cofactor>
</comment>
<accession>F2UJB0</accession>
<evidence type="ECO:0000256" key="2">
    <source>
        <dbReference type="ARBA" id="ARBA00022617"/>
    </source>
</evidence>
<dbReference type="GO" id="GO:0020037">
    <property type="term" value="F:heme binding"/>
    <property type="evidence" value="ECO:0007669"/>
    <property type="project" value="InterPro"/>
</dbReference>
<dbReference type="RefSeq" id="XP_004990553.1">
    <property type="nucleotide sequence ID" value="XM_004990496.1"/>
</dbReference>
<dbReference type="GO" id="GO:0032259">
    <property type="term" value="P:methylation"/>
    <property type="evidence" value="ECO:0007669"/>
    <property type="project" value="UniProtKB-KW"/>
</dbReference>
<dbReference type="InterPro" id="IPR036396">
    <property type="entry name" value="Cyt_P450_sf"/>
</dbReference>
<protein>
    <submittedName>
        <fullName evidence="7">Lanosterol 14-alpha-demethylase</fullName>
    </submittedName>
</protein>
<evidence type="ECO:0000256" key="1">
    <source>
        <dbReference type="ARBA" id="ARBA00010617"/>
    </source>
</evidence>
<proteinExistence type="inferred from homology"/>
<keyword evidence="2 5" id="KW-0349">Heme</keyword>
<keyword evidence="6" id="KW-0503">Monooxygenase</keyword>
<dbReference type="SUPFAM" id="SSF48264">
    <property type="entry name" value="Cytochrome P450"/>
    <property type="match status" value="1"/>
</dbReference>
<dbReference type="EMBL" id="GL832977">
    <property type="protein sequence ID" value="EGD77209.1"/>
    <property type="molecule type" value="Genomic_DNA"/>
</dbReference>
<dbReference type="OrthoDB" id="1055148at2759"/>
<dbReference type="InterPro" id="IPR050529">
    <property type="entry name" value="CYP450_sterol_14alpha_dmase"/>
</dbReference>
<keyword evidence="6" id="KW-0560">Oxidoreductase</keyword>
<dbReference type="OMA" id="HWFPFVG"/>
<dbReference type="InParanoid" id="F2UJB0"/>
<dbReference type="Gene3D" id="1.10.630.10">
    <property type="entry name" value="Cytochrome P450"/>
    <property type="match status" value="1"/>
</dbReference>
<evidence type="ECO:0000256" key="6">
    <source>
        <dbReference type="RuleBase" id="RU000461"/>
    </source>
</evidence>
<dbReference type="KEGG" id="sre:PTSG_08301"/>
<dbReference type="STRING" id="946362.F2UJB0"/>
<dbReference type="InterPro" id="IPR017972">
    <property type="entry name" value="Cyt_P450_CS"/>
</dbReference>
<dbReference type="InterPro" id="IPR001128">
    <property type="entry name" value="Cyt_P450"/>
</dbReference>
<name>F2UJB0_SALR5</name>
<organism evidence="8">
    <name type="scientific">Salpingoeca rosetta (strain ATCC 50818 / BSB-021)</name>
    <dbReference type="NCBI Taxonomy" id="946362"/>
    <lineage>
        <taxon>Eukaryota</taxon>
        <taxon>Choanoflagellata</taxon>
        <taxon>Craspedida</taxon>
        <taxon>Salpingoecidae</taxon>
        <taxon>Salpingoeca</taxon>
    </lineage>
</organism>
<feature type="binding site" description="axial binding residue" evidence="5">
    <location>
        <position position="480"/>
    </location>
    <ligand>
        <name>heme</name>
        <dbReference type="ChEBI" id="CHEBI:30413"/>
    </ligand>
    <ligandPart>
        <name>Fe</name>
        <dbReference type="ChEBI" id="CHEBI:18248"/>
    </ligandPart>
</feature>
<dbReference type="PRINTS" id="PR00465">
    <property type="entry name" value="EP450IV"/>
</dbReference>
<keyword evidence="7" id="KW-0489">Methyltransferase</keyword>
<keyword evidence="8" id="KW-1185">Reference proteome</keyword>
<dbReference type="GO" id="GO:0008168">
    <property type="term" value="F:methyltransferase activity"/>
    <property type="evidence" value="ECO:0007669"/>
    <property type="project" value="UniProtKB-KW"/>
</dbReference>
<keyword evidence="4 5" id="KW-0408">Iron</keyword>
<dbReference type="GO" id="GO:0016705">
    <property type="term" value="F:oxidoreductase activity, acting on paired donors, with incorporation or reduction of molecular oxygen"/>
    <property type="evidence" value="ECO:0007669"/>
    <property type="project" value="InterPro"/>
</dbReference>
<dbReference type="AlphaFoldDB" id="F2UJB0"/>
<evidence type="ECO:0000256" key="3">
    <source>
        <dbReference type="ARBA" id="ARBA00022723"/>
    </source>
</evidence>
<evidence type="ECO:0000256" key="5">
    <source>
        <dbReference type="PIRSR" id="PIRSR602403-1"/>
    </source>
</evidence>
<dbReference type="PANTHER" id="PTHR24304">
    <property type="entry name" value="CYTOCHROME P450 FAMILY 7"/>
    <property type="match status" value="1"/>
</dbReference>
<dbReference type="GO" id="GO:0005506">
    <property type="term" value="F:iron ion binding"/>
    <property type="evidence" value="ECO:0007669"/>
    <property type="project" value="InterPro"/>
</dbReference>
<evidence type="ECO:0000313" key="7">
    <source>
        <dbReference type="EMBL" id="EGD77209.1"/>
    </source>
</evidence>
<evidence type="ECO:0000256" key="4">
    <source>
        <dbReference type="ARBA" id="ARBA00023004"/>
    </source>
</evidence>
<comment type="similarity">
    <text evidence="1 6">Belongs to the cytochrome P450 family.</text>
</comment>
<gene>
    <name evidence="7" type="ORF">PTSG_08301</name>
</gene>
<dbReference type="FunCoup" id="F2UJB0">
    <property type="interactions" value="551"/>
</dbReference>
<evidence type="ECO:0000313" key="8">
    <source>
        <dbReference type="Proteomes" id="UP000007799"/>
    </source>
</evidence>
<dbReference type="CDD" id="cd11042">
    <property type="entry name" value="CYP51-like"/>
    <property type="match status" value="1"/>
</dbReference>
<dbReference type="PRINTS" id="PR00385">
    <property type="entry name" value="P450"/>
</dbReference>